<evidence type="ECO:0000313" key="2">
    <source>
        <dbReference type="EMBL" id="WWC63836.1"/>
    </source>
</evidence>
<reference evidence="2" key="2">
    <citation type="submission" date="2024-02" db="EMBL/GenBank/DDBJ databases">
        <title>Comparative genomics of Cryptococcus and Kwoniella reveals pathogenesis evolution and contrasting modes of karyotype evolution via chromosome fusion or intercentromeric recombination.</title>
        <authorList>
            <person name="Coelho M.A."/>
            <person name="David-Palma M."/>
            <person name="Shea T."/>
            <person name="Bowers K."/>
            <person name="McGinley-Smith S."/>
            <person name="Mohammad A.W."/>
            <person name="Gnirke A."/>
            <person name="Yurkov A.M."/>
            <person name="Nowrousian M."/>
            <person name="Sun S."/>
            <person name="Cuomo C.A."/>
            <person name="Heitman J."/>
        </authorList>
    </citation>
    <scope>NUCLEOTIDE SEQUENCE</scope>
    <source>
        <strain evidence="2">CBS 10117</strain>
    </source>
</reference>
<accession>A0AAJ8KU76</accession>
<keyword evidence="3" id="KW-1185">Reference proteome</keyword>
<feature type="signal peptide" evidence="1">
    <location>
        <begin position="1"/>
        <end position="19"/>
    </location>
</feature>
<organism evidence="2 3">
    <name type="scientific">Kwoniella dejecticola CBS 10117</name>
    <dbReference type="NCBI Taxonomy" id="1296121"/>
    <lineage>
        <taxon>Eukaryota</taxon>
        <taxon>Fungi</taxon>
        <taxon>Dikarya</taxon>
        <taxon>Basidiomycota</taxon>
        <taxon>Agaricomycotina</taxon>
        <taxon>Tremellomycetes</taxon>
        <taxon>Tremellales</taxon>
        <taxon>Cryptococcaceae</taxon>
        <taxon>Kwoniella</taxon>
    </lineage>
</organism>
<dbReference type="GeneID" id="90830143"/>
<proteinExistence type="predicted"/>
<reference evidence="2" key="1">
    <citation type="submission" date="2013-07" db="EMBL/GenBank/DDBJ databases">
        <authorList>
            <consortium name="The Broad Institute Genome Sequencing Platform"/>
            <person name="Cuomo C."/>
            <person name="Litvintseva A."/>
            <person name="Chen Y."/>
            <person name="Heitman J."/>
            <person name="Sun S."/>
            <person name="Springer D."/>
            <person name="Dromer F."/>
            <person name="Young S.K."/>
            <person name="Zeng Q."/>
            <person name="Gargeya S."/>
            <person name="Fitzgerald M."/>
            <person name="Abouelleil A."/>
            <person name="Alvarado L."/>
            <person name="Berlin A.M."/>
            <person name="Chapman S.B."/>
            <person name="Dewar J."/>
            <person name="Goldberg J."/>
            <person name="Griggs A."/>
            <person name="Gujja S."/>
            <person name="Hansen M."/>
            <person name="Howarth C."/>
            <person name="Imamovic A."/>
            <person name="Larimer J."/>
            <person name="McCowan C."/>
            <person name="Murphy C."/>
            <person name="Pearson M."/>
            <person name="Priest M."/>
            <person name="Roberts A."/>
            <person name="Saif S."/>
            <person name="Shea T."/>
            <person name="Sykes S."/>
            <person name="Wortman J."/>
            <person name="Nusbaum C."/>
            <person name="Birren B."/>
        </authorList>
    </citation>
    <scope>NUCLEOTIDE SEQUENCE</scope>
    <source>
        <strain evidence="2">CBS 10117</strain>
    </source>
</reference>
<evidence type="ECO:0000256" key="1">
    <source>
        <dbReference type="SAM" id="SignalP"/>
    </source>
</evidence>
<dbReference type="RefSeq" id="XP_065825444.1">
    <property type="nucleotide sequence ID" value="XM_065969372.1"/>
</dbReference>
<evidence type="ECO:0000313" key="3">
    <source>
        <dbReference type="Proteomes" id="UP000078595"/>
    </source>
</evidence>
<dbReference type="Proteomes" id="UP000078595">
    <property type="component" value="Chromosome 8"/>
</dbReference>
<gene>
    <name evidence="2" type="ORF">I303_106441</name>
</gene>
<protein>
    <recommendedName>
        <fullName evidence="4">Secreted protein</fullName>
    </recommendedName>
</protein>
<dbReference type="EMBL" id="CP144537">
    <property type="protein sequence ID" value="WWC63836.1"/>
    <property type="molecule type" value="Genomic_DNA"/>
</dbReference>
<sequence>MNVLFLLVSLVCTALVVEAQTFVGCYQAVTPTGSDPASTNVASEALCYVSPACARYLLFHLRDPRPNIFYPLTFTDFNTSTAGTIDSRY</sequence>
<dbReference type="KEGG" id="kdj:90830143"/>
<keyword evidence="1" id="KW-0732">Signal</keyword>
<name>A0AAJ8KU76_9TREE</name>
<dbReference type="AlphaFoldDB" id="A0AAJ8KU76"/>
<evidence type="ECO:0008006" key="4">
    <source>
        <dbReference type="Google" id="ProtNLM"/>
    </source>
</evidence>
<feature type="chain" id="PRO_5042620148" description="Secreted protein" evidence="1">
    <location>
        <begin position="20"/>
        <end position="89"/>
    </location>
</feature>